<dbReference type="InParanoid" id="A0A0C3C9U8"/>
<dbReference type="InterPro" id="IPR036770">
    <property type="entry name" value="Ankyrin_rpt-contain_sf"/>
</dbReference>
<evidence type="ECO:0000313" key="2">
    <source>
        <dbReference type="EMBL" id="KIM95663.1"/>
    </source>
</evidence>
<dbReference type="Proteomes" id="UP000054321">
    <property type="component" value="Unassembled WGS sequence"/>
</dbReference>
<feature type="coiled-coil region" evidence="1">
    <location>
        <begin position="1027"/>
        <end position="1058"/>
    </location>
</feature>
<gene>
    <name evidence="2" type="ORF">OIDMADRAFT_148743</name>
</gene>
<dbReference type="Pfam" id="PF00023">
    <property type="entry name" value="Ank"/>
    <property type="match status" value="1"/>
</dbReference>
<dbReference type="SUPFAM" id="SSF48403">
    <property type="entry name" value="Ankyrin repeat"/>
    <property type="match status" value="1"/>
</dbReference>
<dbReference type="InterPro" id="IPR002110">
    <property type="entry name" value="Ankyrin_rpt"/>
</dbReference>
<evidence type="ECO:0008006" key="4">
    <source>
        <dbReference type="Google" id="ProtNLM"/>
    </source>
</evidence>
<dbReference type="EMBL" id="KN832886">
    <property type="protein sequence ID" value="KIM95663.1"/>
    <property type="molecule type" value="Genomic_DNA"/>
</dbReference>
<keyword evidence="3" id="KW-1185">Reference proteome</keyword>
<sequence>MANPVGIVGTATGIVSLGLQLYGSISSYIDAVKERREDLAASARHLQGLRSSLRTIQAAIPTFSTRCQVQGDTVLLCLQSCEDELKSLEKLLGILVDAPVMPSNFIAKLKREKKRLSFPFHRPSLIKLEGRLQSANSVLQTAIHALELVATSSIDGTVSQISSKTDQVAADILVLSSKFNNTSFASIGTSMAATNAAVSSAMRELETFVPRTNQRLSSLQTSLDVLHPEIKKGTLQLSRVMVGVEDRMDSAFSSQGERLSRIEDTLRALSQDLVVAGAPRELQVGQQRAVRRLVARQGALRDMCDAFVPDNNISLGTDRSIYSRTRQVRMLSHQIMSEAMIDCRCHTHRLRSRGSVMLGPIIINGEATTTVKHMPGCAYAAINQTSTSRMVQVSYSGLRSLLSMAVSFSISLNTGAGGVSISPSITARPIVDRGISPAFQIMDLVAFCSWNSKWLETSLQTRVLNLSLQRLSRLYEERKASPYEVDIYGSTLLHSYTKSMVLDPYTSLPTSEAIASFTACLVKMGIPADIPDSYGFTPLMEYMRPGPRTWSKDTLRLLYELTFDGDPFEEDYRSAFHRTTFQEALDFLSKSPELAEAAGCGPLSTAVLVKDCVKVKGLLEKNPSAIGEINIYGQTPFHLAADNPEVLEILLKQNDISTLNNLDELENHAVTYAVALSGRHCLNGDSWVTCSECSCTDCFDMFLEHDVCFEVWSKFPSDTFLWNIGNASHACRLRLLREVTKRRELLKILGQEHLSPSEIQHCELDKSHMLDSFTNEVVRLLLGRKVGIPATLQPRNCKYDDTPYWGSLYHAIGMNSDANAIKRAELLQQHGFTAIDSVDRFGITPLAAEALSNTCNSAYSLWLITHGADALKALPQYQEHSWRRNLNSRISPAHMLLRPNIRCIGYGDHPHGDLEQYRHLILAILPLRIIDDCCCGCTEKGCEPATGLVRGMWADWDVRYPKYTPNSLSIRKHAADISQIWHDMLLDLVEWEHVYISALRLFTFEALGLRHTCCSMPCPPEHSAEEIQEIQNEESSTLELLESLVEEYKSKYKEAGEEFTVFLSGYWAQRMGSVLADLEAIKLTQDELRAAEDVGIRWCVEKEEDSEGKDEDLTQLDYWIKRLDKITGE</sequence>
<dbReference type="AlphaFoldDB" id="A0A0C3C9U8"/>
<evidence type="ECO:0000313" key="3">
    <source>
        <dbReference type="Proteomes" id="UP000054321"/>
    </source>
</evidence>
<protein>
    <recommendedName>
        <fullName evidence="4">Fungal N-terminal domain-containing protein</fullName>
    </recommendedName>
</protein>
<accession>A0A0C3C9U8</accession>
<reference evidence="3" key="2">
    <citation type="submission" date="2015-01" db="EMBL/GenBank/DDBJ databases">
        <title>Evolutionary Origins and Diversification of the Mycorrhizal Mutualists.</title>
        <authorList>
            <consortium name="DOE Joint Genome Institute"/>
            <consortium name="Mycorrhizal Genomics Consortium"/>
            <person name="Kohler A."/>
            <person name="Kuo A."/>
            <person name="Nagy L.G."/>
            <person name="Floudas D."/>
            <person name="Copeland A."/>
            <person name="Barry K.W."/>
            <person name="Cichocki N."/>
            <person name="Veneault-Fourrey C."/>
            <person name="LaButti K."/>
            <person name="Lindquist E.A."/>
            <person name="Lipzen A."/>
            <person name="Lundell T."/>
            <person name="Morin E."/>
            <person name="Murat C."/>
            <person name="Riley R."/>
            <person name="Ohm R."/>
            <person name="Sun H."/>
            <person name="Tunlid A."/>
            <person name="Henrissat B."/>
            <person name="Grigoriev I.V."/>
            <person name="Hibbett D.S."/>
            <person name="Martin F."/>
        </authorList>
    </citation>
    <scope>NUCLEOTIDE SEQUENCE [LARGE SCALE GENOMIC DNA]</scope>
    <source>
        <strain evidence="3">Zn</strain>
    </source>
</reference>
<dbReference type="Gene3D" id="1.25.40.20">
    <property type="entry name" value="Ankyrin repeat-containing domain"/>
    <property type="match status" value="1"/>
</dbReference>
<proteinExistence type="predicted"/>
<dbReference type="HOGENOM" id="CLU_008751_1_0_1"/>
<keyword evidence="1" id="KW-0175">Coiled coil</keyword>
<reference evidence="2 3" key="1">
    <citation type="submission" date="2014-04" db="EMBL/GenBank/DDBJ databases">
        <authorList>
            <consortium name="DOE Joint Genome Institute"/>
            <person name="Kuo A."/>
            <person name="Martino E."/>
            <person name="Perotto S."/>
            <person name="Kohler A."/>
            <person name="Nagy L.G."/>
            <person name="Floudas D."/>
            <person name="Copeland A."/>
            <person name="Barry K.W."/>
            <person name="Cichocki N."/>
            <person name="Veneault-Fourrey C."/>
            <person name="LaButti K."/>
            <person name="Lindquist E.A."/>
            <person name="Lipzen A."/>
            <person name="Lundell T."/>
            <person name="Morin E."/>
            <person name="Murat C."/>
            <person name="Sun H."/>
            <person name="Tunlid A."/>
            <person name="Henrissat B."/>
            <person name="Grigoriev I.V."/>
            <person name="Hibbett D.S."/>
            <person name="Martin F."/>
            <person name="Nordberg H.P."/>
            <person name="Cantor M.N."/>
            <person name="Hua S.X."/>
        </authorList>
    </citation>
    <scope>NUCLEOTIDE SEQUENCE [LARGE SCALE GENOMIC DNA]</scope>
    <source>
        <strain evidence="2 3">Zn</strain>
    </source>
</reference>
<evidence type="ECO:0000256" key="1">
    <source>
        <dbReference type="SAM" id="Coils"/>
    </source>
</evidence>
<organism evidence="2 3">
    <name type="scientific">Oidiodendron maius (strain Zn)</name>
    <dbReference type="NCBI Taxonomy" id="913774"/>
    <lineage>
        <taxon>Eukaryota</taxon>
        <taxon>Fungi</taxon>
        <taxon>Dikarya</taxon>
        <taxon>Ascomycota</taxon>
        <taxon>Pezizomycotina</taxon>
        <taxon>Leotiomycetes</taxon>
        <taxon>Leotiomycetes incertae sedis</taxon>
        <taxon>Myxotrichaceae</taxon>
        <taxon>Oidiodendron</taxon>
    </lineage>
</organism>
<dbReference type="OrthoDB" id="5422117at2759"/>
<name>A0A0C3C9U8_OIDMZ</name>